<dbReference type="RefSeq" id="WP_035712323.1">
    <property type="nucleotide sequence ID" value="NZ_CAMIFG010000097.1"/>
</dbReference>
<proteinExistence type="inferred from homology"/>
<comment type="subcellular location">
    <subcellularLocation>
        <location evidence="1">Periplasm</location>
    </subcellularLocation>
</comment>
<dbReference type="PROSITE" id="PS51318">
    <property type="entry name" value="TAT"/>
    <property type="match status" value="1"/>
</dbReference>
<dbReference type="PANTHER" id="PTHR30006:SF3">
    <property type="entry name" value="THIAMINE-BINDING PERIPLASMIC PROTEIN"/>
    <property type="match status" value="1"/>
</dbReference>
<dbReference type="Proteomes" id="UP000028826">
    <property type="component" value="Unassembled WGS sequence"/>
</dbReference>
<dbReference type="GO" id="GO:0030288">
    <property type="term" value="C:outer membrane-bounded periplasmic space"/>
    <property type="evidence" value="ECO:0007669"/>
    <property type="project" value="TreeGrafter"/>
</dbReference>
<dbReference type="STRING" id="195105.CN97_19585"/>
<comment type="caution">
    <text evidence="6">The sequence shown here is derived from an EMBL/GenBank/DDBJ whole genome shotgun (WGS) entry which is preliminary data.</text>
</comment>
<dbReference type="InterPro" id="IPR006059">
    <property type="entry name" value="SBP"/>
</dbReference>
<evidence type="ECO:0000256" key="4">
    <source>
        <dbReference type="ARBA" id="ARBA00022729"/>
    </source>
</evidence>
<keyword evidence="7" id="KW-1185">Reference proteome</keyword>
<dbReference type="Pfam" id="PF13416">
    <property type="entry name" value="SBP_bac_8"/>
    <property type="match status" value="1"/>
</dbReference>
<dbReference type="GO" id="GO:0030975">
    <property type="term" value="F:thiamine binding"/>
    <property type="evidence" value="ECO:0007669"/>
    <property type="project" value="TreeGrafter"/>
</dbReference>
<dbReference type="SUPFAM" id="SSF53850">
    <property type="entry name" value="Periplasmic binding protein-like II"/>
    <property type="match status" value="1"/>
</dbReference>
<dbReference type="CDD" id="cd13589">
    <property type="entry name" value="PBP2_polyamine_RpCGA009"/>
    <property type="match status" value="1"/>
</dbReference>
<dbReference type="PANTHER" id="PTHR30006">
    <property type="entry name" value="THIAMINE-BINDING PERIPLASMIC PROTEIN-RELATED"/>
    <property type="match status" value="1"/>
</dbReference>
<accession>A0A086Y0P8</accession>
<evidence type="ECO:0000256" key="3">
    <source>
        <dbReference type="ARBA" id="ARBA00022448"/>
    </source>
</evidence>
<dbReference type="AlphaFoldDB" id="A0A086Y0P8"/>
<dbReference type="eggNOG" id="COG0687">
    <property type="taxonomic scope" value="Bacteria"/>
</dbReference>
<dbReference type="GO" id="GO:0015888">
    <property type="term" value="P:thiamine transport"/>
    <property type="evidence" value="ECO:0007669"/>
    <property type="project" value="TreeGrafter"/>
</dbReference>
<keyword evidence="5" id="KW-0574">Periplasm</keyword>
<evidence type="ECO:0000256" key="5">
    <source>
        <dbReference type="ARBA" id="ARBA00022764"/>
    </source>
</evidence>
<dbReference type="InterPro" id="IPR006311">
    <property type="entry name" value="TAT_signal"/>
</dbReference>
<reference evidence="6 7" key="1">
    <citation type="submission" date="2014-03" db="EMBL/GenBank/DDBJ databases">
        <title>Genome of Haematobacter massiliensis CCUG 47968.</title>
        <authorList>
            <person name="Wang D."/>
            <person name="Wang G."/>
        </authorList>
    </citation>
    <scope>NUCLEOTIDE SEQUENCE [LARGE SCALE GENOMIC DNA]</scope>
    <source>
        <strain evidence="6 7">CCUG 47968</strain>
    </source>
</reference>
<evidence type="ECO:0000256" key="1">
    <source>
        <dbReference type="ARBA" id="ARBA00004418"/>
    </source>
</evidence>
<keyword evidence="3" id="KW-0813">Transport</keyword>
<keyword evidence="4" id="KW-0732">Signal</keyword>
<gene>
    <name evidence="6" type="ORF">CN97_19585</name>
</gene>
<dbReference type="GO" id="GO:0030976">
    <property type="term" value="F:thiamine pyrophosphate binding"/>
    <property type="evidence" value="ECO:0007669"/>
    <property type="project" value="TreeGrafter"/>
</dbReference>
<evidence type="ECO:0000313" key="7">
    <source>
        <dbReference type="Proteomes" id="UP000028826"/>
    </source>
</evidence>
<organism evidence="6 7">
    <name type="scientific">Haematobacter massiliensis</name>
    <dbReference type="NCBI Taxonomy" id="195105"/>
    <lineage>
        <taxon>Bacteria</taxon>
        <taxon>Pseudomonadati</taxon>
        <taxon>Pseudomonadota</taxon>
        <taxon>Alphaproteobacteria</taxon>
        <taxon>Rhodobacterales</taxon>
        <taxon>Paracoccaceae</taxon>
        <taxon>Haematobacter</taxon>
    </lineage>
</organism>
<dbReference type="Gene3D" id="3.40.190.10">
    <property type="entry name" value="Periplasmic binding protein-like II"/>
    <property type="match status" value="2"/>
</dbReference>
<comment type="similarity">
    <text evidence="2">Belongs to the bacterial solute-binding protein 1 family.</text>
</comment>
<name>A0A086Y0P8_9RHOB</name>
<sequence>MTTLMRPTRRGLLKTAAIGAVGLAAPAILPRGALAQAKRITVADVGGAPAAAIKTAFCDPFQQETGIEVINVAHDADPVSQFKMLVDTKTFLWDACMVTPDHVARLHEAGDYIETLGFAPESVDGMIPGTLTADWAGFSVYGIIMAYRNDKFGENGPKTWADFWNVEKYPGRRGLYRGASGMLELALLADGVAPQDLYPIDVDRAFAKLDQIKEHVSVWWASGAQNTQILQNGEVDMSDSWAGRTFAAIDAGAPVTPVWNGLYNVDGWSVVKGTPHLEEVREFCRFCLRPDRQGHYSSIVANGPTNNAAFEHMDPARAHRMPTFPDNIRNLTMLDSEWWTANNDKVVERMEEWLLL</sequence>
<dbReference type="EMBL" id="JGYG01000009">
    <property type="protein sequence ID" value="KFI27848.1"/>
    <property type="molecule type" value="Genomic_DNA"/>
</dbReference>
<evidence type="ECO:0000313" key="6">
    <source>
        <dbReference type="EMBL" id="KFI27848.1"/>
    </source>
</evidence>
<protein>
    <submittedName>
        <fullName evidence="6">ABC transporter substrate-binding protein</fullName>
    </submittedName>
</protein>
<evidence type="ECO:0000256" key="2">
    <source>
        <dbReference type="ARBA" id="ARBA00008520"/>
    </source>
</evidence>